<evidence type="ECO:0000313" key="1">
    <source>
        <dbReference type="EMBL" id="KAK4248002.1"/>
    </source>
</evidence>
<reference evidence="1" key="2">
    <citation type="submission" date="2023-05" db="EMBL/GenBank/DDBJ databases">
        <authorList>
            <consortium name="Lawrence Berkeley National Laboratory"/>
            <person name="Steindorff A."/>
            <person name="Hensen N."/>
            <person name="Bonometti L."/>
            <person name="Westerberg I."/>
            <person name="Brannstrom I.O."/>
            <person name="Guillou S."/>
            <person name="Cros-Aarteil S."/>
            <person name="Calhoun S."/>
            <person name="Haridas S."/>
            <person name="Kuo A."/>
            <person name="Mondo S."/>
            <person name="Pangilinan J."/>
            <person name="Riley R."/>
            <person name="Labutti K."/>
            <person name="Andreopoulos B."/>
            <person name="Lipzen A."/>
            <person name="Chen C."/>
            <person name="Yanf M."/>
            <person name="Daum C."/>
            <person name="Ng V."/>
            <person name="Clum A."/>
            <person name="Ohm R."/>
            <person name="Martin F."/>
            <person name="Silar P."/>
            <person name="Natvig D."/>
            <person name="Lalanne C."/>
            <person name="Gautier V."/>
            <person name="Ament-Velasquez S.L."/>
            <person name="Kruys A."/>
            <person name="Hutchinson M.I."/>
            <person name="Powell A.J."/>
            <person name="Barry K."/>
            <person name="Miller A.N."/>
            <person name="Grigoriev I.V."/>
            <person name="Debuchy R."/>
            <person name="Gladieux P."/>
            <person name="Thoren M.H."/>
            <person name="Johannesson H."/>
        </authorList>
    </citation>
    <scope>NUCLEOTIDE SEQUENCE</scope>
    <source>
        <strain evidence="1">CBS 359.72</strain>
    </source>
</reference>
<accession>A0AAN7CVH3</accession>
<proteinExistence type="predicted"/>
<comment type="caution">
    <text evidence="1">The sequence shown here is derived from an EMBL/GenBank/DDBJ whole genome shotgun (WGS) entry which is preliminary data.</text>
</comment>
<reference evidence="1" key="1">
    <citation type="journal article" date="2023" name="Mol. Phylogenet. Evol.">
        <title>Genome-scale phylogeny and comparative genomics of the fungal order Sordariales.</title>
        <authorList>
            <person name="Hensen N."/>
            <person name="Bonometti L."/>
            <person name="Westerberg I."/>
            <person name="Brannstrom I.O."/>
            <person name="Guillou S."/>
            <person name="Cros-Aarteil S."/>
            <person name="Calhoun S."/>
            <person name="Haridas S."/>
            <person name="Kuo A."/>
            <person name="Mondo S."/>
            <person name="Pangilinan J."/>
            <person name="Riley R."/>
            <person name="LaButti K."/>
            <person name="Andreopoulos B."/>
            <person name="Lipzen A."/>
            <person name="Chen C."/>
            <person name="Yan M."/>
            <person name="Daum C."/>
            <person name="Ng V."/>
            <person name="Clum A."/>
            <person name="Steindorff A."/>
            <person name="Ohm R.A."/>
            <person name="Martin F."/>
            <person name="Silar P."/>
            <person name="Natvig D.O."/>
            <person name="Lalanne C."/>
            <person name="Gautier V."/>
            <person name="Ament-Velasquez S.L."/>
            <person name="Kruys A."/>
            <person name="Hutchinson M.I."/>
            <person name="Powell A.J."/>
            <person name="Barry K."/>
            <person name="Miller A.N."/>
            <person name="Grigoriev I.V."/>
            <person name="Debuchy R."/>
            <person name="Gladieux P."/>
            <person name="Hiltunen Thoren M."/>
            <person name="Johannesson H."/>
        </authorList>
    </citation>
    <scope>NUCLEOTIDE SEQUENCE</scope>
    <source>
        <strain evidence="1">CBS 359.72</strain>
    </source>
</reference>
<protein>
    <submittedName>
        <fullName evidence="1">Uncharacterized protein</fullName>
    </submittedName>
</protein>
<organism evidence="1 2">
    <name type="scientific">Corynascus novoguineensis</name>
    <dbReference type="NCBI Taxonomy" id="1126955"/>
    <lineage>
        <taxon>Eukaryota</taxon>
        <taxon>Fungi</taxon>
        <taxon>Dikarya</taxon>
        <taxon>Ascomycota</taxon>
        <taxon>Pezizomycotina</taxon>
        <taxon>Sordariomycetes</taxon>
        <taxon>Sordariomycetidae</taxon>
        <taxon>Sordariales</taxon>
        <taxon>Chaetomiaceae</taxon>
        <taxon>Corynascus</taxon>
    </lineage>
</organism>
<sequence length="105" mass="11824">MGETASSRSALLPLQFPSANFATTPQQLVVKEQLSDEFKDRALRSVEIWDAYASNYWILGNLGFRSTIFFVEARHRTSTPDAQLSAYPIQPGSHHFIYLAAFGRD</sequence>
<dbReference type="AlphaFoldDB" id="A0AAN7CVH3"/>
<name>A0AAN7CVH3_9PEZI</name>
<gene>
    <name evidence="1" type="ORF">C7999DRAFT_14030</name>
</gene>
<evidence type="ECO:0000313" key="2">
    <source>
        <dbReference type="Proteomes" id="UP001303647"/>
    </source>
</evidence>
<dbReference type="EMBL" id="MU857644">
    <property type="protein sequence ID" value="KAK4248002.1"/>
    <property type="molecule type" value="Genomic_DNA"/>
</dbReference>
<dbReference type="Proteomes" id="UP001303647">
    <property type="component" value="Unassembled WGS sequence"/>
</dbReference>
<keyword evidence="2" id="KW-1185">Reference proteome</keyword>